<dbReference type="GO" id="GO:0015288">
    <property type="term" value="F:porin activity"/>
    <property type="evidence" value="ECO:0007669"/>
    <property type="project" value="InterPro"/>
</dbReference>
<feature type="signal peptide" evidence="1">
    <location>
        <begin position="1"/>
        <end position="20"/>
    </location>
</feature>
<feature type="chain" id="PRO_5036926719" description="Porin domain-containing protein" evidence="1">
    <location>
        <begin position="21"/>
        <end position="323"/>
    </location>
</feature>
<dbReference type="RefSeq" id="WP_028287219.1">
    <property type="nucleotide sequence ID" value="NZ_BMLF01000002.1"/>
</dbReference>
<reference evidence="3" key="2">
    <citation type="submission" date="2020-09" db="EMBL/GenBank/DDBJ databases">
        <authorList>
            <person name="Sun Q."/>
            <person name="Zhou Y."/>
        </authorList>
    </citation>
    <scope>NUCLEOTIDE SEQUENCE</scope>
    <source>
        <strain evidence="3">CGMCC 1.6293</strain>
    </source>
</reference>
<evidence type="ECO:0000313" key="3">
    <source>
        <dbReference type="EMBL" id="GGM06148.1"/>
    </source>
</evidence>
<keyword evidence="4" id="KW-1185">Reference proteome</keyword>
<keyword evidence="1" id="KW-0732">Signal</keyword>
<name>A0A917T0L2_9RHOB</name>
<feature type="domain" description="Porin" evidence="2">
    <location>
        <begin position="7"/>
        <end position="311"/>
    </location>
</feature>
<reference evidence="3" key="1">
    <citation type="journal article" date="2014" name="Int. J. Syst. Evol. Microbiol.">
        <title>Complete genome sequence of Corynebacterium casei LMG S-19264T (=DSM 44701T), isolated from a smear-ripened cheese.</title>
        <authorList>
            <consortium name="US DOE Joint Genome Institute (JGI-PGF)"/>
            <person name="Walter F."/>
            <person name="Albersmeier A."/>
            <person name="Kalinowski J."/>
            <person name="Ruckert C."/>
        </authorList>
    </citation>
    <scope>NUCLEOTIDE SEQUENCE</scope>
    <source>
        <strain evidence="3">CGMCC 1.6293</strain>
    </source>
</reference>
<sequence length="323" mass="33137">MKKVLFATTALIATAGMAAADVKLSGYGRFGIIYNEAPGTTVISRAPGADGIPGTADDVVTTAPNDETSITSRFRLNIDGTTTADNGVTFGARVRMQGNSNAAGFTASPTLSAARFYAMSSGLTVAAGNILGAIDSMPYLYHGSVGLTGLGYVNVVSDFGADDFNSEGADRTGMEVIYEADMYSVHASYSDPISGAVGSQSRAAIAASANFSGYTIALGYQDSEYGPDVEFVAIAAGEVGPATVSVAYAKDHADFDQYNLAVSADVAAATEIQAYYNYDEASVTEESYGVGFTHDIGGGASLRGGVASLNGTTRADLGVLFNF</sequence>
<dbReference type="Gene3D" id="2.40.160.10">
    <property type="entry name" value="Porin"/>
    <property type="match status" value="1"/>
</dbReference>
<dbReference type="SUPFAM" id="SSF56935">
    <property type="entry name" value="Porins"/>
    <property type="match status" value="1"/>
</dbReference>
<gene>
    <name evidence="3" type="ORF">GCM10011534_29830</name>
</gene>
<evidence type="ECO:0000259" key="2">
    <source>
        <dbReference type="Pfam" id="PF13609"/>
    </source>
</evidence>
<dbReference type="InterPro" id="IPR033900">
    <property type="entry name" value="Gram_neg_porin_domain"/>
</dbReference>
<dbReference type="Proteomes" id="UP000649829">
    <property type="component" value="Unassembled WGS sequence"/>
</dbReference>
<proteinExistence type="predicted"/>
<dbReference type="Pfam" id="PF13609">
    <property type="entry name" value="Porin_4"/>
    <property type="match status" value="1"/>
</dbReference>
<organism evidence="3 4">
    <name type="scientific">Pseudooceanicola nanhaiensis</name>
    <dbReference type="NCBI Taxonomy" id="375761"/>
    <lineage>
        <taxon>Bacteria</taxon>
        <taxon>Pseudomonadati</taxon>
        <taxon>Pseudomonadota</taxon>
        <taxon>Alphaproteobacteria</taxon>
        <taxon>Rhodobacterales</taxon>
        <taxon>Paracoccaceae</taxon>
        <taxon>Pseudooceanicola</taxon>
    </lineage>
</organism>
<evidence type="ECO:0000256" key="1">
    <source>
        <dbReference type="SAM" id="SignalP"/>
    </source>
</evidence>
<protein>
    <recommendedName>
        <fullName evidence="2">Porin domain-containing protein</fullName>
    </recommendedName>
</protein>
<dbReference type="EMBL" id="BMLF01000002">
    <property type="protein sequence ID" value="GGM06148.1"/>
    <property type="molecule type" value="Genomic_DNA"/>
</dbReference>
<comment type="caution">
    <text evidence="3">The sequence shown here is derived from an EMBL/GenBank/DDBJ whole genome shotgun (WGS) entry which is preliminary data.</text>
</comment>
<evidence type="ECO:0000313" key="4">
    <source>
        <dbReference type="Proteomes" id="UP000649829"/>
    </source>
</evidence>
<dbReference type="GO" id="GO:0016020">
    <property type="term" value="C:membrane"/>
    <property type="evidence" value="ECO:0007669"/>
    <property type="project" value="InterPro"/>
</dbReference>
<accession>A0A917T0L2</accession>
<dbReference type="AlphaFoldDB" id="A0A917T0L2"/>
<dbReference type="InterPro" id="IPR023614">
    <property type="entry name" value="Porin_dom_sf"/>
</dbReference>